<protein>
    <submittedName>
        <fullName evidence="3">Uncharacterized protein LOC120324218</fullName>
    </submittedName>
</protein>
<feature type="compositionally biased region" description="Basic residues" evidence="1">
    <location>
        <begin position="120"/>
        <end position="136"/>
    </location>
</feature>
<proteinExistence type="predicted"/>
<dbReference type="InParanoid" id="A0A7R5KY86"/>
<keyword evidence="2" id="KW-1185">Reference proteome</keyword>
<sequence length="215" mass="22397">MDIEDKHTSAIGVICSQALQQHCLQLCPVSPGSGTGCSFLPHRQHPRVGGTAPGRSPRARPPRLMGKPPRVEGCGAGRGAEGPTRPGSRRRAGGSGSADTPGLRAARGLLPAALGTRPRVCPRRLRAPRPRQRRARTAAERSAEPPLRPLPAGHGSASARHPRTLRGRGDSVTAPGAPALPAARSGSAHTGALPRPPGSPRSHTRARCLSFRLLP</sequence>
<reference evidence="3" key="1">
    <citation type="submission" date="2025-08" db="UniProtKB">
        <authorList>
            <consortium name="RefSeq"/>
        </authorList>
    </citation>
    <scope>IDENTIFICATION</scope>
    <source>
        <tissue evidence="3">Muscle</tissue>
    </source>
</reference>
<dbReference type="RefSeq" id="XP_039241977.1">
    <property type="nucleotide sequence ID" value="XM_039386043.1"/>
</dbReference>
<dbReference type="Proteomes" id="UP000504627">
    <property type="component" value="Unplaced"/>
</dbReference>
<evidence type="ECO:0000313" key="3">
    <source>
        <dbReference type="RefSeq" id="XP_039241977.1"/>
    </source>
</evidence>
<feature type="region of interest" description="Disordered" evidence="1">
    <location>
        <begin position="38"/>
        <end position="215"/>
    </location>
</feature>
<organism evidence="2 3">
    <name type="scientific">Pipra filicauda</name>
    <name type="common">Wire-tailed manakin</name>
    <dbReference type="NCBI Taxonomy" id="649802"/>
    <lineage>
        <taxon>Eukaryota</taxon>
        <taxon>Metazoa</taxon>
        <taxon>Chordata</taxon>
        <taxon>Craniata</taxon>
        <taxon>Vertebrata</taxon>
        <taxon>Euteleostomi</taxon>
        <taxon>Archelosauria</taxon>
        <taxon>Archosauria</taxon>
        <taxon>Dinosauria</taxon>
        <taxon>Saurischia</taxon>
        <taxon>Theropoda</taxon>
        <taxon>Coelurosauria</taxon>
        <taxon>Aves</taxon>
        <taxon>Neognathae</taxon>
        <taxon>Neoaves</taxon>
        <taxon>Telluraves</taxon>
        <taxon>Australaves</taxon>
        <taxon>Passeriformes</taxon>
        <taxon>Pipridae</taxon>
        <taxon>Pipra</taxon>
    </lineage>
</organism>
<feature type="compositionally biased region" description="Low complexity" evidence="1">
    <location>
        <begin position="97"/>
        <end position="119"/>
    </location>
</feature>
<dbReference type="GeneID" id="120324218"/>
<name>A0A7R5KY86_9PASS</name>
<gene>
    <name evidence="3" type="primary">LOC120324218</name>
</gene>
<accession>A0A7R5KY86</accession>
<evidence type="ECO:0000256" key="1">
    <source>
        <dbReference type="SAM" id="MobiDB-lite"/>
    </source>
</evidence>
<evidence type="ECO:0000313" key="2">
    <source>
        <dbReference type="Proteomes" id="UP000504627"/>
    </source>
</evidence>
<dbReference type="AlphaFoldDB" id="A0A7R5KY86"/>